<reference evidence="17 18" key="1">
    <citation type="submission" date="2009-03" db="EMBL/GenBank/DDBJ databases">
        <authorList>
            <person name="Setubal J.C."/>
            <person name="Boyle S."/>
            <person name="Crasta O.R."/>
            <person name="Gillespie J.J."/>
            <person name="Kenyon R.W."/>
            <person name="Lu J."/>
            <person name="Mane S."/>
            <person name="Nagrani S."/>
            <person name="Shallom J.M."/>
            <person name="Shallom S."/>
            <person name="Shukla M."/>
            <person name="Snyder E.E."/>
            <person name="Sobral B.W."/>
            <person name="Wattam A.R."/>
            <person name="Will R."/>
            <person name="Williams K."/>
            <person name="Yoo H."/>
            <person name="Bruce D.H."/>
            <person name="Detter C."/>
            <person name="Munk C."/>
            <person name="Brettin T.S."/>
            <person name="Ficht T."/>
        </authorList>
    </citation>
    <scope>NUCLEOTIDE SEQUENCE [LARGE SCALE GENOMIC DNA]</scope>
    <source>
        <strain evidence="17 18">Cudo</strain>
    </source>
</reference>
<keyword evidence="17" id="KW-0032">Aminotransferase</keyword>
<keyword evidence="9 15" id="KW-0663">Pyridoxal phosphate</keyword>
<dbReference type="InterPro" id="IPR036038">
    <property type="entry name" value="Aminotransferase-like"/>
</dbReference>
<evidence type="ECO:0000256" key="7">
    <source>
        <dbReference type="ARBA" id="ARBA00013053"/>
    </source>
</evidence>
<keyword evidence="17" id="KW-0808">Transferase</keyword>
<comment type="pathway">
    <text evidence="3">Amino-acid biosynthesis; L-isoleucine biosynthesis; L-isoleucine from 2-oxobutanoate: step 4/4.</text>
</comment>
<dbReference type="Gene3D" id="3.30.470.10">
    <property type="match status" value="1"/>
</dbReference>
<evidence type="ECO:0000256" key="14">
    <source>
        <dbReference type="RuleBase" id="RU004106"/>
    </source>
</evidence>
<comment type="catalytic activity">
    <reaction evidence="12">
        <text>L-isoleucine + 2-oxoglutarate = (S)-3-methyl-2-oxopentanoate + L-glutamate</text>
        <dbReference type="Rhea" id="RHEA:24801"/>
        <dbReference type="ChEBI" id="CHEBI:16810"/>
        <dbReference type="ChEBI" id="CHEBI:29985"/>
        <dbReference type="ChEBI" id="CHEBI:35146"/>
        <dbReference type="ChEBI" id="CHEBI:58045"/>
        <dbReference type="EC" id="2.6.1.42"/>
    </reaction>
</comment>
<dbReference type="InterPro" id="IPR043132">
    <property type="entry name" value="BCAT-like_C"/>
</dbReference>
<comment type="catalytic activity">
    <reaction evidence="11">
        <text>L-valine + 2-oxoglutarate = 3-methyl-2-oxobutanoate + L-glutamate</text>
        <dbReference type="Rhea" id="RHEA:24813"/>
        <dbReference type="ChEBI" id="CHEBI:11851"/>
        <dbReference type="ChEBI" id="CHEBI:16810"/>
        <dbReference type="ChEBI" id="CHEBI:29985"/>
        <dbReference type="ChEBI" id="CHEBI:57762"/>
        <dbReference type="EC" id="2.6.1.42"/>
    </reaction>
</comment>
<sequence>MWKARPPSRQSRHRLWSKKKRGISEAQNEDKFPLVSALPHPYDTAAFLTEAACTTPILLQGTREMTDTRAMWTYYKGEWREGDVRILGAASQATWLGSLVFDGARLFEGVTPDLDRHSARANDSARALGLEPTLSANDIEALAREGLKKFAPDTDVYIRPMYWAEEGDASTVAPLASSTDFALCLEAIPMVEPKGFTITTTSFRRPYLEVMPVNAKAACLYPNNARMLREAKAKGFHNALVTDVLGNVAETATSNVFMVRGGEVFTPVPNGTFLNGITRQRVIKLLREAGVSVHETTLKIEDFREADEIFSTGNMSKVVPIISFDERKLDYGLVTKRARALYWEWAHA</sequence>
<dbReference type="GO" id="GO:0005829">
    <property type="term" value="C:cytosol"/>
    <property type="evidence" value="ECO:0007669"/>
    <property type="project" value="TreeGrafter"/>
</dbReference>
<dbReference type="EMBL" id="ACJD01000007">
    <property type="protein sequence ID" value="EEH12696.1"/>
    <property type="molecule type" value="Genomic_DNA"/>
</dbReference>
<dbReference type="AlphaFoldDB" id="C0GBJ5"/>
<dbReference type="PANTHER" id="PTHR42743:SF11">
    <property type="entry name" value="AMINODEOXYCHORISMATE LYASE"/>
    <property type="match status" value="1"/>
</dbReference>
<comment type="cofactor">
    <cofactor evidence="1 15">
        <name>pyridoxal 5'-phosphate</name>
        <dbReference type="ChEBI" id="CHEBI:597326"/>
    </cofactor>
</comment>
<keyword evidence="10" id="KW-0028">Amino-acid biosynthesis</keyword>
<dbReference type="EC" id="2.6.1.42" evidence="7"/>
<evidence type="ECO:0000256" key="2">
    <source>
        <dbReference type="ARBA" id="ARBA00003109"/>
    </source>
</evidence>
<evidence type="ECO:0000256" key="6">
    <source>
        <dbReference type="ARBA" id="ARBA00009320"/>
    </source>
</evidence>
<dbReference type="GO" id="GO:0009082">
    <property type="term" value="P:branched-chain amino acid biosynthetic process"/>
    <property type="evidence" value="ECO:0007669"/>
    <property type="project" value="UniProtKB-KW"/>
</dbReference>
<dbReference type="Gene3D" id="3.20.10.10">
    <property type="entry name" value="D-amino Acid Aminotransferase, subunit A, domain 2"/>
    <property type="match status" value="1"/>
</dbReference>
<comment type="pathway">
    <text evidence="5">Amino-acid biosynthesis; L-leucine biosynthesis; L-leucine from 3-methyl-2-oxobutanoate: step 4/4.</text>
</comment>
<name>C0GBJ5_9HYPH</name>
<comment type="pathway">
    <text evidence="4">Amino-acid biosynthesis; L-valine biosynthesis; L-valine from pyruvate: step 4/4.</text>
</comment>
<dbReference type="FunFam" id="3.20.10.10:FF:000002">
    <property type="entry name" value="D-alanine aminotransferase"/>
    <property type="match status" value="1"/>
</dbReference>
<gene>
    <name evidence="17" type="ORF">BCETI_7000117</name>
</gene>
<feature type="region of interest" description="Disordered" evidence="16">
    <location>
        <begin position="1"/>
        <end position="24"/>
    </location>
</feature>
<evidence type="ECO:0000256" key="11">
    <source>
        <dbReference type="ARBA" id="ARBA00048212"/>
    </source>
</evidence>
<evidence type="ECO:0000256" key="1">
    <source>
        <dbReference type="ARBA" id="ARBA00001933"/>
    </source>
</evidence>
<evidence type="ECO:0000256" key="4">
    <source>
        <dbReference type="ARBA" id="ARBA00004931"/>
    </source>
</evidence>
<organism evidence="17 18">
    <name type="scientific">Brucella ceti str. Cudo</name>
    <dbReference type="NCBI Taxonomy" id="595497"/>
    <lineage>
        <taxon>Bacteria</taxon>
        <taxon>Pseudomonadati</taxon>
        <taxon>Pseudomonadota</taxon>
        <taxon>Alphaproteobacteria</taxon>
        <taxon>Hyphomicrobiales</taxon>
        <taxon>Brucellaceae</taxon>
        <taxon>Brucella/Ochrobactrum group</taxon>
        <taxon>Brucella</taxon>
    </lineage>
</organism>
<dbReference type="NCBIfam" id="NF009896">
    <property type="entry name" value="PRK13356.1"/>
    <property type="match status" value="1"/>
</dbReference>
<protein>
    <recommendedName>
        <fullName evidence="8">Probable branched-chain-amino-acid aminotransferase</fullName>
        <ecNumber evidence="7">2.6.1.42</ecNumber>
    </recommendedName>
</protein>
<dbReference type="InterPro" id="IPR018300">
    <property type="entry name" value="Aminotrans_IV_CS"/>
</dbReference>
<dbReference type="InterPro" id="IPR043131">
    <property type="entry name" value="BCAT-like_N"/>
</dbReference>
<dbReference type="PANTHER" id="PTHR42743">
    <property type="entry name" value="AMINO-ACID AMINOTRANSFERASE"/>
    <property type="match status" value="1"/>
</dbReference>
<evidence type="ECO:0000256" key="15">
    <source>
        <dbReference type="RuleBase" id="RU004516"/>
    </source>
</evidence>
<dbReference type="PROSITE" id="PS00770">
    <property type="entry name" value="AA_TRANSFER_CLASS_4"/>
    <property type="match status" value="1"/>
</dbReference>
<evidence type="ECO:0000256" key="5">
    <source>
        <dbReference type="ARBA" id="ARBA00005072"/>
    </source>
</evidence>
<dbReference type="Pfam" id="PF01063">
    <property type="entry name" value="Aminotran_4"/>
    <property type="match status" value="1"/>
</dbReference>
<evidence type="ECO:0000256" key="16">
    <source>
        <dbReference type="SAM" id="MobiDB-lite"/>
    </source>
</evidence>
<comment type="similarity">
    <text evidence="6 14">Belongs to the class-IV pyridoxal-phosphate-dependent aminotransferase family.</text>
</comment>
<feature type="compositionally biased region" description="Basic residues" evidence="16">
    <location>
        <begin position="10"/>
        <end position="21"/>
    </location>
</feature>
<comment type="function">
    <text evidence="2">Acts on leucine, isoleucine and valine.</text>
</comment>
<proteinExistence type="inferred from homology"/>
<evidence type="ECO:0000256" key="10">
    <source>
        <dbReference type="ARBA" id="ARBA00023304"/>
    </source>
</evidence>
<dbReference type="InterPro" id="IPR001544">
    <property type="entry name" value="Aminotrans_IV"/>
</dbReference>
<comment type="caution">
    <text evidence="17">The sequence shown here is derived from an EMBL/GenBank/DDBJ whole genome shotgun (WGS) entry which is preliminary data.</text>
</comment>
<evidence type="ECO:0000313" key="17">
    <source>
        <dbReference type="EMBL" id="EEH12696.1"/>
    </source>
</evidence>
<dbReference type="SUPFAM" id="SSF56752">
    <property type="entry name" value="D-aminoacid aminotransferase-like PLP-dependent enzymes"/>
    <property type="match status" value="1"/>
</dbReference>
<accession>C0GBJ5</accession>
<dbReference type="Proteomes" id="UP000003678">
    <property type="component" value="Unassembled WGS sequence"/>
</dbReference>
<dbReference type="GO" id="GO:0008652">
    <property type="term" value="P:amino acid biosynthetic process"/>
    <property type="evidence" value="ECO:0007669"/>
    <property type="project" value="UniProtKB-ARBA"/>
</dbReference>
<evidence type="ECO:0000256" key="8">
    <source>
        <dbReference type="ARBA" id="ARBA00014472"/>
    </source>
</evidence>
<evidence type="ECO:0000256" key="9">
    <source>
        <dbReference type="ARBA" id="ARBA00022898"/>
    </source>
</evidence>
<dbReference type="GO" id="GO:0004084">
    <property type="term" value="F:branched-chain-amino-acid transaminase activity"/>
    <property type="evidence" value="ECO:0007669"/>
    <property type="project" value="UniProtKB-EC"/>
</dbReference>
<keyword evidence="10" id="KW-0100">Branched-chain amino acid biosynthesis</keyword>
<dbReference type="InterPro" id="IPR050571">
    <property type="entry name" value="Class-IV_PLP-Dep_Aminotrnsfr"/>
</dbReference>
<comment type="catalytic activity">
    <reaction evidence="13">
        <text>L-leucine + 2-oxoglutarate = 4-methyl-2-oxopentanoate + L-glutamate</text>
        <dbReference type="Rhea" id="RHEA:18321"/>
        <dbReference type="ChEBI" id="CHEBI:16810"/>
        <dbReference type="ChEBI" id="CHEBI:17865"/>
        <dbReference type="ChEBI" id="CHEBI:29985"/>
        <dbReference type="ChEBI" id="CHEBI:57427"/>
        <dbReference type="EC" id="2.6.1.42"/>
    </reaction>
</comment>
<evidence type="ECO:0000256" key="12">
    <source>
        <dbReference type="ARBA" id="ARBA00048798"/>
    </source>
</evidence>
<evidence type="ECO:0000256" key="3">
    <source>
        <dbReference type="ARBA" id="ARBA00004824"/>
    </source>
</evidence>
<evidence type="ECO:0000313" key="18">
    <source>
        <dbReference type="Proteomes" id="UP000003678"/>
    </source>
</evidence>
<evidence type="ECO:0000256" key="13">
    <source>
        <dbReference type="ARBA" id="ARBA00049229"/>
    </source>
</evidence>